<gene>
    <name evidence="1" type="ORF">GN244_ATG02506</name>
    <name evidence="2" type="ORF">GN958_ATG00862</name>
</gene>
<dbReference type="EMBL" id="WSZM01000055">
    <property type="protein sequence ID" value="KAF4045122.1"/>
    <property type="molecule type" value="Genomic_DNA"/>
</dbReference>
<proteinExistence type="predicted"/>
<name>A0A833T0W1_PHYIN</name>
<sequence>MYEESTFNMHAKLRGNSFELPHLSTSKPRRKTISDTVVVDIAALMAIFSGAEVDAKLRDAKDGEV</sequence>
<comment type="caution">
    <text evidence="1">The sequence shown here is derived from an EMBL/GenBank/DDBJ whole genome shotgun (WGS) entry which is preliminary data.</text>
</comment>
<dbReference type="Proteomes" id="UP000704712">
    <property type="component" value="Unassembled WGS sequence"/>
</dbReference>
<organism evidence="1 3">
    <name type="scientific">Phytophthora infestans</name>
    <name type="common">Potato late blight agent</name>
    <name type="synonym">Botrytis infestans</name>
    <dbReference type="NCBI Taxonomy" id="4787"/>
    <lineage>
        <taxon>Eukaryota</taxon>
        <taxon>Sar</taxon>
        <taxon>Stramenopiles</taxon>
        <taxon>Oomycota</taxon>
        <taxon>Peronosporomycetes</taxon>
        <taxon>Peronosporales</taxon>
        <taxon>Peronosporaceae</taxon>
        <taxon>Phytophthora</taxon>
    </lineage>
</organism>
<evidence type="ECO:0000313" key="1">
    <source>
        <dbReference type="EMBL" id="KAF4045122.1"/>
    </source>
</evidence>
<dbReference type="EMBL" id="JAACNO010000105">
    <property type="protein sequence ID" value="KAF4149923.1"/>
    <property type="molecule type" value="Genomic_DNA"/>
</dbReference>
<reference evidence="1" key="1">
    <citation type="submission" date="2020-04" db="EMBL/GenBank/DDBJ databases">
        <title>Hybrid Assembly of Korean Phytophthora infestans isolates.</title>
        <authorList>
            <person name="Prokchorchik M."/>
            <person name="Lee Y."/>
            <person name="Seo J."/>
            <person name="Cho J.-H."/>
            <person name="Park Y.-E."/>
            <person name="Jang D.-C."/>
            <person name="Im J.-S."/>
            <person name="Choi J.-G."/>
            <person name="Park H.-J."/>
            <person name="Lee G.-B."/>
            <person name="Lee Y.-G."/>
            <person name="Hong S.-Y."/>
            <person name="Cho K."/>
            <person name="Sohn K.H."/>
        </authorList>
    </citation>
    <scope>NUCLEOTIDE SEQUENCE</scope>
    <source>
        <strain evidence="1">KR_1_A1</strain>
        <strain evidence="2">KR_2_A2</strain>
    </source>
</reference>
<dbReference type="Proteomes" id="UP000602510">
    <property type="component" value="Unassembled WGS sequence"/>
</dbReference>
<keyword evidence="3" id="KW-1185">Reference proteome</keyword>
<dbReference type="AlphaFoldDB" id="A0A833T0W1"/>
<accession>A0A833T0W1</accession>
<evidence type="ECO:0000313" key="3">
    <source>
        <dbReference type="Proteomes" id="UP000602510"/>
    </source>
</evidence>
<protein>
    <submittedName>
        <fullName evidence="1">Uncharacterized protein</fullName>
    </submittedName>
</protein>
<evidence type="ECO:0000313" key="2">
    <source>
        <dbReference type="EMBL" id="KAF4149923.1"/>
    </source>
</evidence>